<evidence type="ECO:0000313" key="1">
    <source>
        <dbReference type="EMBL" id="KEZ90873.1"/>
    </source>
</evidence>
<dbReference type="Pfam" id="PF02572">
    <property type="entry name" value="CobA_CobO_BtuR"/>
    <property type="match status" value="1"/>
</dbReference>
<dbReference type="STRING" id="29354.IO98_05655"/>
<dbReference type="RefSeq" id="WP_038279305.1">
    <property type="nucleotide sequence ID" value="NZ_JPME01000008.1"/>
</dbReference>
<dbReference type="SUPFAM" id="SSF52540">
    <property type="entry name" value="P-loop containing nucleoside triphosphate hydrolases"/>
    <property type="match status" value="1"/>
</dbReference>
<dbReference type="OrthoDB" id="9810309at2"/>
<keyword evidence="2" id="KW-1185">Reference proteome</keyword>
<evidence type="ECO:0000313" key="2">
    <source>
        <dbReference type="Proteomes" id="UP000028525"/>
    </source>
</evidence>
<gene>
    <name evidence="1" type="ORF">IO98_05655</name>
</gene>
<comment type="caution">
    <text evidence="1">The sequence shown here is derived from an EMBL/GenBank/DDBJ whole genome shotgun (WGS) entry which is preliminary data.</text>
</comment>
<dbReference type="PANTHER" id="PTHR46638:SF1">
    <property type="entry name" value="CORRINOID ADENOSYLTRANSFERASE"/>
    <property type="match status" value="1"/>
</dbReference>
<keyword evidence="1" id="KW-0808">Transferase</keyword>
<protein>
    <submittedName>
        <fullName evidence="1">Cob(I)yrinic acid a c-diamide adenosyltransferase</fullName>
    </submittedName>
</protein>
<reference evidence="1 2" key="1">
    <citation type="submission" date="2014-07" db="EMBL/GenBank/DDBJ databases">
        <title>Draft genome of Clostridium celerecrescens 152B isolated from sediments associated with methane hydrate from Krishna Godavari basin.</title>
        <authorList>
            <person name="Honkalas V.S."/>
            <person name="Dabir A.P."/>
            <person name="Arora P."/>
            <person name="Dhakephalkar P.K."/>
        </authorList>
    </citation>
    <scope>NUCLEOTIDE SEQUENCE [LARGE SCALE GENOMIC DNA]</scope>
    <source>
        <strain evidence="1 2">152B</strain>
    </source>
</reference>
<dbReference type="PANTHER" id="PTHR46638">
    <property type="entry name" value="CORRINOID ADENOSYLTRANSFERASE"/>
    <property type="match status" value="1"/>
</dbReference>
<dbReference type="Proteomes" id="UP000028525">
    <property type="component" value="Unassembled WGS sequence"/>
</dbReference>
<dbReference type="EMBL" id="JPME01000008">
    <property type="protein sequence ID" value="KEZ90873.1"/>
    <property type="molecule type" value="Genomic_DNA"/>
</dbReference>
<name>A0A084JPI9_9FIRM</name>
<accession>A0A084JPI9</accession>
<dbReference type="GO" id="GO:0008817">
    <property type="term" value="F:corrinoid adenosyltransferase activity"/>
    <property type="evidence" value="ECO:0007669"/>
    <property type="project" value="InterPro"/>
</dbReference>
<sequence>MKSCVHIYCGDGKGKTTAAIGLAVRACGSGKRVLITRFLKTDHSGEVNALCGLDRITVTPCERSFGFFSKMSPEQKKEAGIYYSQLLEMTLNKAAKENYDLLVLDEIMAVCNFGLVEEKRVLEFLSARPEGLEVVLTGREPSEKLVEMADYVSEIRKVKHPYDRGISARKGIEY</sequence>
<organism evidence="1 2">
    <name type="scientific">Lacrimispora celerecrescens</name>
    <dbReference type="NCBI Taxonomy" id="29354"/>
    <lineage>
        <taxon>Bacteria</taxon>
        <taxon>Bacillati</taxon>
        <taxon>Bacillota</taxon>
        <taxon>Clostridia</taxon>
        <taxon>Lachnospirales</taxon>
        <taxon>Lachnospiraceae</taxon>
        <taxon>Lacrimispora</taxon>
    </lineage>
</organism>
<dbReference type="Gene3D" id="3.40.50.300">
    <property type="entry name" value="P-loop containing nucleotide triphosphate hydrolases"/>
    <property type="match status" value="1"/>
</dbReference>
<dbReference type="GO" id="GO:0005524">
    <property type="term" value="F:ATP binding"/>
    <property type="evidence" value="ECO:0007669"/>
    <property type="project" value="InterPro"/>
</dbReference>
<dbReference type="AlphaFoldDB" id="A0A084JPI9"/>
<dbReference type="GO" id="GO:0009236">
    <property type="term" value="P:cobalamin biosynthetic process"/>
    <property type="evidence" value="ECO:0007669"/>
    <property type="project" value="InterPro"/>
</dbReference>
<proteinExistence type="predicted"/>
<dbReference type="PIRSF" id="PIRSF015617">
    <property type="entry name" value="Adensltrnsf_CobA"/>
    <property type="match status" value="1"/>
</dbReference>
<dbReference type="InterPro" id="IPR027417">
    <property type="entry name" value="P-loop_NTPase"/>
</dbReference>
<dbReference type="InterPro" id="IPR003724">
    <property type="entry name" value="CblAdoTrfase_CobA"/>
</dbReference>